<feature type="transmembrane region" description="Helical" evidence="1">
    <location>
        <begin position="26"/>
        <end position="51"/>
    </location>
</feature>
<dbReference type="RefSeq" id="XP_028878798.1">
    <property type="nucleotide sequence ID" value="XM_029029810.1"/>
</dbReference>
<evidence type="ECO:0000313" key="2">
    <source>
        <dbReference type="EMBL" id="ORC84732.1"/>
    </source>
</evidence>
<dbReference type="VEuPathDB" id="TriTrypDB:TM35_000411020"/>
<keyword evidence="1" id="KW-0812">Transmembrane</keyword>
<keyword evidence="1" id="KW-0472">Membrane</keyword>
<proteinExistence type="predicted"/>
<feature type="transmembrane region" description="Helical" evidence="1">
    <location>
        <begin position="80"/>
        <end position="100"/>
    </location>
</feature>
<keyword evidence="1" id="KW-1133">Transmembrane helix</keyword>
<reference evidence="2 3" key="1">
    <citation type="submission" date="2017-03" db="EMBL/GenBank/DDBJ databases">
        <title>An alternative strategy for trypanosome survival in the mammalian bloodstream revealed through genome and transcriptome analysis of the ubiquitous bovine parasite Trypanosoma (Megatrypanum) theileri.</title>
        <authorList>
            <person name="Kelly S."/>
            <person name="Ivens A."/>
            <person name="Mott A."/>
            <person name="O'Neill E."/>
            <person name="Emms D."/>
            <person name="Macleod O."/>
            <person name="Voorheis P."/>
            <person name="Matthews J."/>
            <person name="Matthews K."/>
            <person name="Carrington M."/>
        </authorList>
    </citation>
    <scope>NUCLEOTIDE SEQUENCE [LARGE SCALE GENOMIC DNA]</scope>
    <source>
        <strain evidence="2">Edinburgh</strain>
    </source>
</reference>
<name>A0A1X0NJ08_9TRYP</name>
<protein>
    <submittedName>
        <fullName evidence="2">Uncharacterized protein</fullName>
    </submittedName>
</protein>
<comment type="caution">
    <text evidence="2">The sequence shown here is derived from an EMBL/GenBank/DDBJ whole genome shotgun (WGS) entry which is preliminary data.</text>
</comment>
<evidence type="ECO:0000256" key="1">
    <source>
        <dbReference type="SAM" id="Phobius"/>
    </source>
</evidence>
<evidence type="ECO:0000313" key="3">
    <source>
        <dbReference type="Proteomes" id="UP000192257"/>
    </source>
</evidence>
<organism evidence="2 3">
    <name type="scientific">Trypanosoma theileri</name>
    <dbReference type="NCBI Taxonomy" id="67003"/>
    <lineage>
        <taxon>Eukaryota</taxon>
        <taxon>Discoba</taxon>
        <taxon>Euglenozoa</taxon>
        <taxon>Kinetoplastea</taxon>
        <taxon>Metakinetoplastina</taxon>
        <taxon>Trypanosomatida</taxon>
        <taxon>Trypanosomatidae</taxon>
        <taxon>Trypanosoma</taxon>
    </lineage>
</organism>
<sequence length="109" mass="12938">MNSLRFILFSKTYHLLKSVTIFTKQFLTLLYLHLFFLLQDSICILCHVTWIHSIDDLFELLCRAPCATRFPEEEEVNDTYGTYLLYLVILLGPMLFAYVVQKYYNVNLN</sequence>
<dbReference type="GeneID" id="39989590"/>
<accession>A0A1X0NJ08</accession>
<dbReference type="AlphaFoldDB" id="A0A1X0NJ08"/>
<dbReference type="Proteomes" id="UP000192257">
    <property type="component" value="Unassembled WGS sequence"/>
</dbReference>
<gene>
    <name evidence="2" type="ORF">TM35_000411020</name>
</gene>
<keyword evidence="3" id="KW-1185">Reference proteome</keyword>
<dbReference type="EMBL" id="NBCO01000041">
    <property type="protein sequence ID" value="ORC84732.1"/>
    <property type="molecule type" value="Genomic_DNA"/>
</dbReference>